<dbReference type="Pfam" id="PF00505">
    <property type="entry name" value="HMG_box"/>
    <property type="match status" value="1"/>
</dbReference>
<feature type="DNA-binding region" description="HMG box" evidence="1">
    <location>
        <begin position="112"/>
        <end position="177"/>
    </location>
</feature>
<organism evidence="4 5">
    <name type="scientific">Entamoeba invadens IP1</name>
    <dbReference type="NCBI Taxonomy" id="370355"/>
    <lineage>
        <taxon>Eukaryota</taxon>
        <taxon>Amoebozoa</taxon>
        <taxon>Evosea</taxon>
        <taxon>Archamoebae</taxon>
        <taxon>Mastigamoebida</taxon>
        <taxon>Entamoebidae</taxon>
        <taxon>Entamoeba</taxon>
    </lineage>
</organism>
<dbReference type="Proteomes" id="UP000014680">
    <property type="component" value="Unassembled WGS sequence"/>
</dbReference>
<dbReference type="GO" id="GO:0003677">
    <property type="term" value="F:DNA binding"/>
    <property type="evidence" value="ECO:0007669"/>
    <property type="project" value="UniProtKB-UniRule"/>
</dbReference>
<feature type="region of interest" description="Disordered" evidence="2">
    <location>
        <begin position="190"/>
        <end position="226"/>
    </location>
</feature>
<keyword evidence="1" id="KW-0238">DNA-binding</keyword>
<dbReference type="SUPFAM" id="SSF47095">
    <property type="entry name" value="HMG-box"/>
    <property type="match status" value="1"/>
</dbReference>
<dbReference type="InterPro" id="IPR009071">
    <property type="entry name" value="HMG_box_dom"/>
</dbReference>
<dbReference type="CDD" id="cd00084">
    <property type="entry name" value="HMG-box_SF"/>
    <property type="match status" value="1"/>
</dbReference>
<dbReference type="InterPro" id="IPR036910">
    <property type="entry name" value="HMG_box_dom_sf"/>
</dbReference>
<evidence type="ECO:0000259" key="3">
    <source>
        <dbReference type="PROSITE" id="PS50118"/>
    </source>
</evidence>
<dbReference type="GeneID" id="14894178"/>
<reference evidence="4 5" key="1">
    <citation type="submission" date="2012-10" db="EMBL/GenBank/DDBJ databases">
        <authorList>
            <person name="Zafar N."/>
            <person name="Inman J."/>
            <person name="Hall N."/>
            <person name="Lorenzi H."/>
            <person name="Caler E."/>
        </authorList>
    </citation>
    <scope>NUCLEOTIDE SEQUENCE [LARGE SCALE GENOMIC DNA]</scope>
    <source>
        <strain evidence="4 5">IP1</strain>
    </source>
</reference>
<protein>
    <recommendedName>
        <fullName evidence="3">HMG box domain-containing protein</fullName>
    </recommendedName>
</protein>
<evidence type="ECO:0000256" key="1">
    <source>
        <dbReference type="PROSITE-ProRule" id="PRU00267"/>
    </source>
</evidence>
<evidence type="ECO:0000313" key="4">
    <source>
        <dbReference type="EMBL" id="ELP95182.1"/>
    </source>
</evidence>
<sequence>MEHNPIEPVNPSGAETSQVQKKKTKKKEGGYEDVEEMAQALYIYWKSRDIARSGECDYEEANERAEFMWKNEANEKIIDEFKKAAAVQIVMLGGEYIGNKRKRQVKNEFGKNRAECNPFLLFCKDHRENVREKGSRGKGMTTLSSMWKELSEDEKQRYIGRAKVNKTKELKGEENPTDPIHKEIDENFEHGNTVDAPPTNTHTTPTTLNITEPQKSAPQSTVSTNNPITNVGIDVIGMTAMKPTHDFLQPSI</sequence>
<feature type="compositionally biased region" description="Low complexity" evidence="2">
    <location>
        <begin position="197"/>
        <end position="213"/>
    </location>
</feature>
<dbReference type="GO" id="GO:0005634">
    <property type="term" value="C:nucleus"/>
    <property type="evidence" value="ECO:0007669"/>
    <property type="project" value="UniProtKB-UniRule"/>
</dbReference>
<dbReference type="AlphaFoldDB" id="A0A0A1UHE5"/>
<dbReference type="RefSeq" id="XP_004261953.1">
    <property type="nucleotide sequence ID" value="XM_004261905.1"/>
</dbReference>
<dbReference type="EMBL" id="KB206168">
    <property type="protein sequence ID" value="ELP95182.1"/>
    <property type="molecule type" value="Genomic_DNA"/>
</dbReference>
<evidence type="ECO:0000313" key="5">
    <source>
        <dbReference type="Proteomes" id="UP000014680"/>
    </source>
</evidence>
<gene>
    <name evidence="4" type="ORF">EIN_429580</name>
</gene>
<evidence type="ECO:0000256" key="2">
    <source>
        <dbReference type="SAM" id="MobiDB-lite"/>
    </source>
</evidence>
<keyword evidence="1" id="KW-0539">Nucleus</keyword>
<feature type="compositionally biased region" description="Polar residues" evidence="2">
    <location>
        <begin position="214"/>
        <end position="226"/>
    </location>
</feature>
<name>A0A0A1UHE5_ENTIV</name>
<dbReference type="VEuPathDB" id="AmoebaDB:EIN_429580"/>
<dbReference type="OrthoDB" id="29385at2759"/>
<dbReference type="KEGG" id="eiv:EIN_429580"/>
<accession>A0A0A1UHE5</accession>
<feature type="domain" description="HMG box" evidence="3">
    <location>
        <begin position="112"/>
        <end position="177"/>
    </location>
</feature>
<keyword evidence="5" id="KW-1185">Reference proteome</keyword>
<dbReference type="SMART" id="SM00398">
    <property type="entry name" value="HMG"/>
    <property type="match status" value="1"/>
</dbReference>
<feature type="region of interest" description="Disordered" evidence="2">
    <location>
        <begin position="1"/>
        <end position="31"/>
    </location>
</feature>
<dbReference type="Gene3D" id="1.10.30.10">
    <property type="entry name" value="High mobility group box domain"/>
    <property type="match status" value="1"/>
</dbReference>
<dbReference type="PROSITE" id="PS50118">
    <property type="entry name" value="HMG_BOX_2"/>
    <property type="match status" value="1"/>
</dbReference>
<proteinExistence type="predicted"/>